<dbReference type="Gene3D" id="3.40.50.1820">
    <property type="entry name" value="alpha/beta hydrolase"/>
    <property type="match status" value="1"/>
</dbReference>
<keyword evidence="5" id="KW-1185">Reference proteome</keyword>
<dbReference type="Proteomes" id="UP000035579">
    <property type="component" value="Chromosome"/>
</dbReference>
<evidence type="ECO:0000259" key="1">
    <source>
        <dbReference type="Pfam" id="PF12697"/>
    </source>
</evidence>
<sequence length="235" mass="25600">MMPIARQLAASYTVVVYDRRGRGESGDTPPYAPAREVEDVLSLIEVLGGTASLFGISSGAALALEAAKRHAGVRRLAVFEAPFVVDDTRPPIREEWERIEQALADGRPDDALRTFLGSVGMPRPLLWLMRRLPLWKRLRTLAPTLPYDGALVQRFQLGAPLRAEEWAGVAVPTLVLDGGRSHAWMRHAMRALADVLPSARYHTLPGQTHNISAAAIAPVLAEFFASDAVPRPADG</sequence>
<dbReference type="EMBL" id="CP011509">
    <property type="protein sequence ID" value="AKJ00354.1"/>
    <property type="molecule type" value="Genomic_DNA"/>
</dbReference>
<keyword evidence="2" id="KW-0378">Hydrolase</keyword>
<dbReference type="SUPFAM" id="SSF53474">
    <property type="entry name" value="alpha/beta-Hydrolases"/>
    <property type="match status" value="1"/>
</dbReference>
<evidence type="ECO:0000313" key="2">
    <source>
        <dbReference type="EMBL" id="AKJ00354.1"/>
    </source>
</evidence>
<gene>
    <name evidence="2" type="ORF">AA314_01980</name>
    <name evidence="3" type="ORF">ATI61_104239</name>
</gene>
<dbReference type="Pfam" id="PF12697">
    <property type="entry name" value="Abhydrolase_6"/>
    <property type="match status" value="1"/>
</dbReference>
<protein>
    <submittedName>
        <fullName evidence="2">Hydrolase</fullName>
    </submittedName>
    <submittedName>
        <fullName evidence="3">Pimeloyl-ACP methyl ester carboxylesterase</fullName>
    </submittedName>
</protein>
<name>A0AAC8Q4E2_9BACT</name>
<dbReference type="Proteomes" id="UP000256345">
    <property type="component" value="Unassembled WGS sequence"/>
</dbReference>
<accession>A0AAC8Q4E2</accession>
<proteinExistence type="predicted"/>
<reference evidence="3 5" key="2">
    <citation type="submission" date="2018-08" db="EMBL/GenBank/DDBJ databases">
        <title>Genomic Encyclopedia of Archaeal and Bacterial Type Strains, Phase II (KMG-II): from individual species to whole genera.</title>
        <authorList>
            <person name="Goeker M."/>
        </authorList>
    </citation>
    <scope>NUCLEOTIDE SEQUENCE [LARGE SCALE GENOMIC DNA]</scope>
    <source>
        <strain evidence="3 5">DSM 2261</strain>
    </source>
</reference>
<dbReference type="GO" id="GO:0046503">
    <property type="term" value="P:glycerolipid catabolic process"/>
    <property type="evidence" value="ECO:0007669"/>
    <property type="project" value="TreeGrafter"/>
</dbReference>
<reference evidence="2 4" key="1">
    <citation type="submission" date="2015-05" db="EMBL/GenBank/DDBJ databases">
        <title>Genome assembly of Archangium gephyra DSM 2261.</title>
        <authorList>
            <person name="Sharma G."/>
            <person name="Subramanian S."/>
        </authorList>
    </citation>
    <scope>NUCLEOTIDE SEQUENCE [LARGE SCALE GENOMIC DNA]</scope>
    <source>
        <strain evidence="2 4">DSM 2261</strain>
    </source>
</reference>
<dbReference type="PANTHER" id="PTHR43433:SF5">
    <property type="entry name" value="AB HYDROLASE-1 DOMAIN-CONTAINING PROTEIN"/>
    <property type="match status" value="1"/>
</dbReference>
<dbReference type="InterPro" id="IPR029058">
    <property type="entry name" value="AB_hydrolase_fold"/>
</dbReference>
<evidence type="ECO:0000313" key="3">
    <source>
        <dbReference type="EMBL" id="REG32949.1"/>
    </source>
</evidence>
<dbReference type="InterPro" id="IPR050471">
    <property type="entry name" value="AB_hydrolase"/>
</dbReference>
<evidence type="ECO:0000313" key="5">
    <source>
        <dbReference type="Proteomes" id="UP000256345"/>
    </source>
</evidence>
<dbReference type="AlphaFoldDB" id="A0AAC8Q4E2"/>
<evidence type="ECO:0000313" key="4">
    <source>
        <dbReference type="Proteomes" id="UP000035579"/>
    </source>
</evidence>
<dbReference type="InterPro" id="IPR000073">
    <property type="entry name" value="AB_hydrolase_1"/>
</dbReference>
<dbReference type="KEGG" id="age:AA314_01980"/>
<dbReference type="PANTHER" id="PTHR43433">
    <property type="entry name" value="HYDROLASE, ALPHA/BETA FOLD FAMILY PROTEIN"/>
    <property type="match status" value="1"/>
</dbReference>
<dbReference type="GO" id="GO:0004806">
    <property type="term" value="F:triacylglycerol lipase activity"/>
    <property type="evidence" value="ECO:0007669"/>
    <property type="project" value="TreeGrafter"/>
</dbReference>
<organism evidence="2 4">
    <name type="scientific">Archangium gephyra</name>
    <dbReference type="NCBI Taxonomy" id="48"/>
    <lineage>
        <taxon>Bacteria</taxon>
        <taxon>Pseudomonadati</taxon>
        <taxon>Myxococcota</taxon>
        <taxon>Myxococcia</taxon>
        <taxon>Myxococcales</taxon>
        <taxon>Cystobacterineae</taxon>
        <taxon>Archangiaceae</taxon>
        <taxon>Archangium</taxon>
    </lineage>
</organism>
<dbReference type="EMBL" id="QUMU01000004">
    <property type="protein sequence ID" value="REG32949.1"/>
    <property type="molecule type" value="Genomic_DNA"/>
</dbReference>
<feature type="domain" description="AB hydrolase-1" evidence="1">
    <location>
        <begin position="3"/>
        <end position="211"/>
    </location>
</feature>